<evidence type="ECO:0000256" key="1">
    <source>
        <dbReference type="ARBA" id="ARBA00023121"/>
    </source>
</evidence>
<dbReference type="InterPro" id="IPR050270">
    <property type="entry name" value="DegV_domain_contain"/>
</dbReference>
<keyword evidence="2" id="KW-0812">Transmembrane</keyword>
<protein>
    <submittedName>
        <fullName evidence="3">DegV family protein</fullName>
    </submittedName>
</protein>
<accession>A0ABY8EDH4</accession>
<dbReference type="SUPFAM" id="SSF82549">
    <property type="entry name" value="DAK1/DegV-like"/>
    <property type="match status" value="1"/>
</dbReference>
<evidence type="ECO:0000313" key="4">
    <source>
        <dbReference type="Proteomes" id="UP001222800"/>
    </source>
</evidence>
<dbReference type="Gene3D" id="3.40.50.10170">
    <property type="match status" value="1"/>
</dbReference>
<dbReference type="Gene3D" id="3.30.1180.10">
    <property type="match status" value="1"/>
</dbReference>
<dbReference type="PANTHER" id="PTHR33434:SF2">
    <property type="entry name" value="FATTY ACID-BINDING PROTEIN TM_1468"/>
    <property type="match status" value="1"/>
</dbReference>
<dbReference type="Pfam" id="PF02645">
    <property type="entry name" value="DegV"/>
    <property type="match status" value="1"/>
</dbReference>
<keyword evidence="2" id="KW-0472">Membrane</keyword>
<dbReference type="EMBL" id="CP120733">
    <property type="protein sequence ID" value="WFD10986.1"/>
    <property type="molecule type" value="Genomic_DNA"/>
</dbReference>
<reference evidence="3 4" key="1">
    <citation type="submission" date="2023-03" db="EMBL/GenBank/DDBJ databases">
        <title>Complete genome sequence of Tepidibacter sp. SWIR-1, isolated from a deep-sea hydrothermal vent.</title>
        <authorList>
            <person name="Li X."/>
        </authorList>
    </citation>
    <scope>NUCLEOTIDE SEQUENCE [LARGE SCALE GENOMIC DNA]</scope>
    <source>
        <strain evidence="3 4">SWIR-1</strain>
    </source>
</reference>
<keyword evidence="2" id="KW-1133">Transmembrane helix</keyword>
<feature type="transmembrane region" description="Helical" evidence="2">
    <location>
        <begin position="263"/>
        <end position="285"/>
    </location>
</feature>
<dbReference type="InterPro" id="IPR003797">
    <property type="entry name" value="DegV"/>
</dbReference>
<sequence length="320" mass="35957">MIKIIADSTCDLSQDLIDKYSIGIAPLTININGKTYRDRIDIKPDEFYSIIENLDKEATTAMPSPTEYLKIMNEAVVNGYTQIICICMSSGTSGSYQSAVIAKDYFYDENEGSDVEIHIVDSKCMSHGSGWLVLKSAMLKEQGMSFEEIVEFNETYKINVKHFLSVDDLDHLIKSGRLSNSSAFIGKILKIKPIMSMKKGKGAIVAKERGRKRVLKHYVDEFISRNDEEATDFIIIGYTSDISVAENLKNKINQETDFKGKIYIMQMGVAVGTHVGLGAVSMFYIEKGHKKDNLLINEVNGLMEKKAEIMERIKNTRLNS</sequence>
<organism evidence="3 4">
    <name type="scientific">Tepidibacter hydrothermalis</name>
    <dbReference type="NCBI Taxonomy" id="3036126"/>
    <lineage>
        <taxon>Bacteria</taxon>
        <taxon>Bacillati</taxon>
        <taxon>Bacillota</taxon>
        <taxon>Clostridia</taxon>
        <taxon>Peptostreptococcales</taxon>
        <taxon>Peptostreptococcaceae</taxon>
        <taxon>Tepidibacter</taxon>
    </lineage>
</organism>
<dbReference type="NCBIfam" id="TIGR00762">
    <property type="entry name" value="DegV"/>
    <property type="match status" value="1"/>
</dbReference>
<dbReference type="RefSeq" id="WP_277732950.1">
    <property type="nucleotide sequence ID" value="NZ_CP120733.1"/>
</dbReference>
<gene>
    <name evidence="3" type="ORF">P4S50_02615</name>
</gene>
<dbReference type="PANTHER" id="PTHR33434">
    <property type="entry name" value="DEGV DOMAIN-CONTAINING PROTEIN DR_1986-RELATED"/>
    <property type="match status" value="1"/>
</dbReference>
<proteinExistence type="predicted"/>
<dbReference type="PROSITE" id="PS51482">
    <property type="entry name" value="DEGV"/>
    <property type="match status" value="1"/>
</dbReference>
<name>A0ABY8EDH4_9FIRM</name>
<keyword evidence="4" id="KW-1185">Reference proteome</keyword>
<dbReference type="Proteomes" id="UP001222800">
    <property type="component" value="Chromosome"/>
</dbReference>
<evidence type="ECO:0000256" key="2">
    <source>
        <dbReference type="SAM" id="Phobius"/>
    </source>
</evidence>
<keyword evidence="1" id="KW-0446">Lipid-binding</keyword>
<evidence type="ECO:0000313" key="3">
    <source>
        <dbReference type="EMBL" id="WFD10986.1"/>
    </source>
</evidence>
<dbReference type="InterPro" id="IPR043168">
    <property type="entry name" value="DegV_C"/>
</dbReference>